<evidence type="ECO:0000313" key="1">
    <source>
        <dbReference type="EMBL" id="MFK4266254.1"/>
    </source>
</evidence>
<dbReference type="RefSeq" id="WP_358636201.1">
    <property type="nucleotide sequence ID" value="NZ_JBFACG010000005.1"/>
</dbReference>
<evidence type="ECO:0000313" key="2">
    <source>
        <dbReference type="Proteomes" id="UP001620295"/>
    </source>
</evidence>
<dbReference type="InterPro" id="IPR037883">
    <property type="entry name" value="Knr4/Smi1-like_sf"/>
</dbReference>
<dbReference type="SUPFAM" id="SSF160631">
    <property type="entry name" value="SMI1/KNR4-like"/>
    <property type="match status" value="1"/>
</dbReference>
<name>A0ABW8LK22_9ACTN</name>
<protein>
    <recommendedName>
        <fullName evidence="3">Knr4/Smi1-like domain-containing protein</fullName>
    </recommendedName>
</protein>
<comment type="caution">
    <text evidence="1">The sequence shown here is derived from an EMBL/GenBank/DDBJ whole genome shotgun (WGS) entry which is preliminary data.</text>
</comment>
<reference evidence="1 2" key="1">
    <citation type="submission" date="2024-11" db="EMBL/GenBank/DDBJ databases">
        <title>The Natural Products Discovery Center: Release of the First 8490 Sequenced Strains for Exploring Actinobacteria Biosynthetic Diversity.</title>
        <authorList>
            <person name="Kalkreuter E."/>
            <person name="Kautsar S.A."/>
            <person name="Yang D."/>
            <person name="Bader C.D."/>
            <person name="Teijaro C.N."/>
            <person name="Fluegel L."/>
            <person name="Davis C.M."/>
            <person name="Simpson J.R."/>
            <person name="Lauterbach L."/>
            <person name="Steele A.D."/>
            <person name="Gui C."/>
            <person name="Meng S."/>
            <person name="Li G."/>
            <person name="Viehrig K."/>
            <person name="Ye F."/>
            <person name="Su P."/>
            <person name="Kiefer A.F."/>
            <person name="Nichols A."/>
            <person name="Cepeda A.J."/>
            <person name="Yan W."/>
            <person name="Fan B."/>
            <person name="Jiang Y."/>
            <person name="Adhikari A."/>
            <person name="Zheng C.-J."/>
            <person name="Schuster L."/>
            <person name="Cowan T.M."/>
            <person name="Smanski M.J."/>
            <person name="Chevrette M.G."/>
            <person name="De Carvalho L.P.S."/>
            <person name="Shen B."/>
        </authorList>
    </citation>
    <scope>NUCLEOTIDE SEQUENCE [LARGE SCALE GENOMIC DNA]</scope>
    <source>
        <strain evidence="1 2">NPDC020863</strain>
    </source>
</reference>
<dbReference type="Proteomes" id="UP001620295">
    <property type="component" value="Unassembled WGS sequence"/>
</dbReference>
<organism evidence="1 2">
    <name type="scientific">Streptomyces milbemycinicus</name>
    <dbReference type="NCBI Taxonomy" id="476552"/>
    <lineage>
        <taxon>Bacteria</taxon>
        <taxon>Bacillati</taxon>
        <taxon>Actinomycetota</taxon>
        <taxon>Actinomycetes</taxon>
        <taxon>Kitasatosporales</taxon>
        <taxon>Streptomycetaceae</taxon>
        <taxon>Streptomyces</taxon>
    </lineage>
</organism>
<dbReference type="EMBL" id="JBJDQH010000005">
    <property type="protein sequence ID" value="MFK4266254.1"/>
    <property type="molecule type" value="Genomic_DNA"/>
</dbReference>
<keyword evidence="2" id="KW-1185">Reference proteome</keyword>
<gene>
    <name evidence="1" type="ORF">ACI2L5_15090</name>
</gene>
<proteinExistence type="predicted"/>
<accession>A0ABW8LK22</accession>
<sequence>MHHTELRQLLDQTLTDPRPHCPLPGHGEGHVCIVRAGWDLAQLEQAVLEVLPWTGQPVRRLVTSGVPIPAFGGPPTGSGEGEVLELRGWALNEHWFGYGLVAAADGPRGVIVVAGRGAFPSDAGWPQRLAVLTGWEALRPVRDDGAIGGAIDWAAAESALGTALPSGYKEIVDLFGVGSFDEYLDLLVPGAPAADLVSWGLDMPKYAELYRPYPVYPAPGGVLIWGSSEQEVTFHWLTGADDPDDWPVLVQYNSGEWQRFDCGTGEFILRMLTDRQEPFAFPTAARMAAHWFEGWGLPEPQ</sequence>
<evidence type="ECO:0008006" key="3">
    <source>
        <dbReference type="Google" id="ProtNLM"/>
    </source>
</evidence>